<dbReference type="Proteomes" id="UP001597468">
    <property type="component" value="Unassembled WGS sequence"/>
</dbReference>
<protein>
    <submittedName>
        <fullName evidence="1">Uncharacterized protein</fullName>
    </submittedName>
</protein>
<accession>A0ABW5IZ50</accession>
<keyword evidence="2" id="KW-1185">Reference proteome</keyword>
<dbReference type="EMBL" id="JBHULT010000010">
    <property type="protein sequence ID" value="MFD2518708.1"/>
    <property type="molecule type" value="Genomic_DNA"/>
</dbReference>
<evidence type="ECO:0000313" key="2">
    <source>
        <dbReference type="Proteomes" id="UP001597468"/>
    </source>
</evidence>
<evidence type="ECO:0000313" key="1">
    <source>
        <dbReference type="EMBL" id="MFD2518708.1"/>
    </source>
</evidence>
<comment type="caution">
    <text evidence="1">The sequence shown here is derived from an EMBL/GenBank/DDBJ whole genome shotgun (WGS) entry which is preliminary data.</text>
</comment>
<organism evidence="1 2">
    <name type="scientific">Salinimicrobium flavum</name>
    <dbReference type="NCBI Taxonomy" id="1737065"/>
    <lineage>
        <taxon>Bacteria</taxon>
        <taxon>Pseudomonadati</taxon>
        <taxon>Bacteroidota</taxon>
        <taxon>Flavobacteriia</taxon>
        <taxon>Flavobacteriales</taxon>
        <taxon>Flavobacteriaceae</taxon>
        <taxon>Salinimicrobium</taxon>
    </lineage>
</organism>
<dbReference type="RefSeq" id="WP_380753305.1">
    <property type="nucleotide sequence ID" value="NZ_JBHULT010000010.1"/>
</dbReference>
<proteinExistence type="predicted"/>
<name>A0ABW5IZ50_9FLAO</name>
<reference evidence="2" key="1">
    <citation type="journal article" date="2019" name="Int. J. Syst. Evol. Microbiol.">
        <title>The Global Catalogue of Microorganisms (GCM) 10K type strain sequencing project: providing services to taxonomists for standard genome sequencing and annotation.</title>
        <authorList>
            <consortium name="The Broad Institute Genomics Platform"/>
            <consortium name="The Broad Institute Genome Sequencing Center for Infectious Disease"/>
            <person name="Wu L."/>
            <person name="Ma J."/>
        </authorList>
    </citation>
    <scope>NUCLEOTIDE SEQUENCE [LARGE SCALE GENOMIC DNA]</scope>
    <source>
        <strain evidence="2">KCTC 42585</strain>
    </source>
</reference>
<sequence length="141" mass="16292">MKPLLLLAAFFLYGNIYSQDTIPSGIDQLQQQKQANAVYNPQAPAVYLLEKSEFTFTPETNRIHIRKKQEDGEIDFGDLRQTTDDGLYIMTSTLSEDVSFGRFDSIGNFRTLRYDQANDTVIEERYLIQKNDLQEKPDRSN</sequence>
<gene>
    <name evidence="1" type="ORF">ACFSTG_12435</name>
</gene>